<keyword evidence="2" id="KW-1185">Reference proteome</keyword>
<keyword evidence="1" id="KW-0808">Transferase</keyword>
<reference evidence="1 2" key="1">
    <citation type="submission" date="2018-11" db="EMBL/GenBank/DDBJ databases">
        <authorList>
            <person name="Zhou Z."/>
            <person name="Wang G."/>
        </authorList>
    </citation>
    <scope>NUCLEOTIDE SEQUENCE [LARGE SCALE GENOMIC DNA]</scope>
    <source>
        <strain evidence="1 2">KCTC52004</strain>
    </source>
</reference>
<sequence length="141" mass="16601">MEQEIRWVQRFGSYKKALTQLNKFIEKGELNELEEQGLIKAFEYTYELAWKTMQDFLWDRGYAEIAGPKPVIEQAFQNGYIDGFAWVRMHKSRNLTSHIYNAEIADEIAVSVKNEYVSLLNELAHRLEEEQNSQQSSVFDE</sequence>
<dbReference type="AlphaFoldDB" id="A0A3P1BJ92"/>
<protein>
    <submittedName>
        <fullName evidence="1">Nucleotidyltransferase</fullName>
    </submittedName>
</protein>
<dbReference type="GO" id="GO:0016740">
    <property type="term" value="F:transferase activity"/>
    <property type="evidence" value="ECO:0007669"/>
    <property type="project" value="UniProtKB-KW"/>
</dbReference>
<proteinExistence type="predicted"/>
<gene>
    <name evidence="1" type="ORF">EHT25_23150</name>
</gene>
<name>A0A3P1BJ92_9BACT</name>
<dbReference type="OrthoDB" id="9810452at2"/>
<dbReference type="Pfam" id="PF08780">
    <property type="entry name" value="NTase_sub_bind"/>
    <property type="match status" value="1"/>
</dbReference>
<dbReference type="EMBL" id="RQJO01000010">
    <property type="protein sequence ID" value="RRB01075.1"/>
    <property type="molecule type" value="Genomic_DNA"/>
</dbReference>
<dbReference type="NCBIfam" id="TIGR01987">
    <property type="entry name" value="HI0074"/>
    <property type="match status" value="1"/>
</dbReference>
<dbReference type="InterPro" id="IPR010235">
    <property type="entry name" value="HepT"/>
</dbReference>
<evidence type="ECO:0000313" key="2">
    <source>
        <dbReference type="Proteomes" id="UP000271925"/>
    </source>
</evidence>
<organism evidence="1 2">
    <name type="scientific">Larkinella rosea</name>
    <dbReference type="NCBI Taxonomy" id="2025312"/>
    <lineage>
        <taxon>Bacteria</taxon>
        <taxon>Pseudomonadati</taxon>
        <taxon>Bacteroidota</taxon>
        <taxon>Cytophagia</taxon>
        <taxon>Cytophagales</taxon>
        <taxon>Spirosomataceae</taxon>
        <taxon>Larkinella</taxon>
    </lineage>
</organism>
<evidence type="ECO:0000313" key="1">
    <source>
        <dbReference type="EMBL" id="RRB01075.1"/>
    </source>
</evidence>
<dbReference type="RefSeq" id="WP_124877537.1">
    <property type="nucleotide sequence ID" value="NZ_RQJO01000010.1"/>
</dbReference>
<dbReference type="Gene3D" id="1.20.120.330">
    <property type="entry name" value="Nucleotidyltransferases domain 2"/>
    <property type="match status" value="1"/>
</dbReference>
<dbReference type="SUPFAM" id="SSF81593">
    <property type="entry name" value="Nucleotidyltransferase substrate binding subunit/domain"/>
    <property type="match status" value="1"/>
</dbReference>
<comment type="caution">
    <text evidence="1">The sequence shown here is derived from an EMBL/GenBank/DDBJ whole genome shotgun (WGS) entry which is preliminary data.</text>
</comment>
<accession>A0A3P1BJ92</accession>
<dbReference type="Proteomes" id="UP000271925">
    <property type="component" value="Unassembled WGS sequence"/>
</dbReference>